<feature type="domain" description="UspA" evidence="2">
    <location>
        <begin position="1"/>
        <end position="146"/>
    </location>
</feature>
<dbReference type="Gene3D" id="3.40.50.620">
    <property type="entry name" value="HUPs"/>
    <property type="match status" value="1"/>
</dbReference>
<dbReference type="PRINTS" id="PR01438">
    <property type="entry name" value="UNVRSLSTRESS"/>
</dbReference>
<accession>A0ABU8XAZ4</accession>
<sequence>MYEHILVPLDGTETSKRGLDEAIRLAGLTKGRLRLFHAIGDMAMAHAMDAYEDHGGQWVEAMRAYGTKVLEDASETARAAGVESETVLHSSFTGRMAELVAAQASKWPADIIVLGTHGRHGVKRMLLGSGAEAVLRTSPVPVLLVRAAPVAAAAA</sequence>
<gene>
    <name evidence="3" type="ORF">WKW79_20110</name>
</gene>
<dbReference type="RefSeq" id="WP_340336961.1">
    <property type="nucleotide sequence ID" value="NZ_JBBKZS010000008.1"/>
</dbReference>
<dbReference type="Proteomes" id="UP001367030">
    <property type="component" value="Unassembled WGS sequence"/>
</dbReference>
<evidence type="ECO:0000259" key="2">
    <source>
        <dbReference type="Pfam" id="PF00582"/>
    </source>
</evidence>
<proteinExistence type="inferred from homology"/>
<dbReference type="InterPro" id="IPR006015">
    <property type="entry name" value="Universal_stress_UspA"/>
</dbReference>
<reference evidence="3 4" key="1">
    <citation type="submission" date="2024-03" db="EMBL/GenBank/DDBJ databases">
        <title>Novel species of the genus Variovorax.</title>
        <authorList>
            <person name="Liu Q."/>
            <person name="Xin Y.-H."/>
        </authorList>
    </citation>
    <scope>NUCLEOTIDE SEQUENCE [LARGE SCALE GENOMIC DNA]</scope>
    <source>
        <strain evidence="3 4">KACC 18901</strain>
    </source>
</reference>
<evidence type="ECO:0000256" key="1">
    <source>
        <dbReference type="ARBA" id="ARBA00008791"/>
    </source>
</evidence>
<dbReference type="InterPro" id="IPR014729">
    <property type="entry name" value="Rossmann-like_a/b/a_fold"/>
</dbReference>
<comment type="caution">
    <text evidence="3">The sequence shown here is derived from an EMBL/GenBank/DDBJ whole genome shotgun (WGS) entry which is preliminary data.</text>
</comment>
<keyword evidence="4" id="KW-1185">Reference proteome</keyword>
<comment type="similarity">
    <text evidence="1">Belongs to the universal stress protein A family.</text>
</comment>
<evidence type="ECO:0000313" key="3">
    <source>
        <dbReference type="EMBL" id="MEJ8856891.1"/>
    </source>
</evidence>
<name>A0ABU8XAZ4_9BURK</name>
<dbReference type="Pfam" id="PF00582">
    <property type="entry name" value="Usp"/>
    <property type="match status" value="1"/>
</dbReference>
<dbReference type="PANTHER" id="PTHR46268:SF15">
    <property type="entry name" value="UNIVERSAL STRESS PROTEIN HP_0031"/>
    <property type="match status" value="1"/>
</dbReference>
<dbReference type="PANTHER" id="PTHR46268">
    <property type="entry name" value="STRESS RESPONSE PROTEIN NHAX"/>
    <property type="match status" value="1"/>
</dbReference>
<protein>
    <submittedName>
        <fullName evidence="3">Universal stress protein</fullName>
    </submittedName>
</protein>
<organism evidence="3 4">
    <name type="scientific">Variovorax robiniae</name>
    <dbReference type="NCBI Taxonomy" id="1836199"/>
    <lineage>
        <taxon>Bacteria</taxon>
        <taxon>Pseudomonadati</taxon>
        <taxon>Pseudomonadota</taxon>
        <taxon>Betaproteobacteria</taxon>
        <taxon>Burkholderiales</taxon>
        <taxon>Comamonadaceae</taxon>
        <taxon>Variovorax</taxon>
    </lineage>
</organism>
<evidence type="ECO:0000313" key="4">
    <source>
        <dbReference type="Proteomes" id="UP001367030"/>
    </source>
</evidence>
<dbReference type="InterPro" id="IPR006016">
    <property type="entry name" value="UspA"/>
</dbReference>
<dbReference type="EMBL" id="JBBKZS010000008">
    <property type="protein sequence ID" value="MEJ8856891.1"/>
    <property type="molecule type" value="Genomic_DNA"/>
</dbReference>
<dbReference type="SUPFAM" id="SSF52402">
    <property type="entry name" value="Adenine nucleotide alpha hydrolases-like"/>
    <property type="match status" value="1"/>
</dbReference>
<dbReference type="CDD" id="cd00293">
    <property type="entry name" value="USP-like"/>
    <property type="match status" value="1"/>
</dbReference>